<gene>
    <name evidence="2" type="ORF">A7J05_02620</name>
    <name evidence="3" type="ORF">I8755_35690</name>
</gene>
<evidence type="ECO:0000313" key="4">
    <source>
        <dbReference type="Proteomes" id="UP000187191"/>
    </source>
</evidence>
<accession>A0A1P8TB13</accession>
<reference evidence="2 4" key="1">
    <citation type="submission" date="2016-05" db="EMBL/GenBank/DDBJ databases">
        <authorList>
            <person name="Gu J."/>
        </authorList>
    </citation>
    <scope>NUCLEOTIDE SEQUENCE [LARGE SCALE GENOMIC DNA]</scope>
    <source>
        <strain evidence="2 4">ACCC40021</strain>
    </source>
</reference>
<proteinExistence type="predicted"/>
<dbReference type="Proteomes" id="UP000596130">
    <property type="component" value="Chromosome"/>
</dbReference>
<name>A0A1P8TB13_9ACTN</name>
<keyword evidence="1" id="KW-0472">Membrane</keyword>
<dbReference type="KEGG" id="ssia:A7J05_02620"/>
<keyword evidence="1" id="KW-0812">Transmembrane</keyword>
<dbReference type="EMBL" id="CP065959">
    <property type="protein sequence ID" value="QQC94272.1"/>
    <property type="molecule type" value="Genomic_DNA"/>
</dbReference>
<evidence type="ECO:0000313" key="5">
    <source>
        <dbReference type="Proteomes" id="UP000596130"/>
    </source>
</evidence>
<dbReference type="EMBL" id="CP015588">
    <property type="protein sequence ID" value="APY84793.1"/>
    <property type="molecule type" value="Genomic_DNA"/>
</dbReference>
<sequence length="60" mass="6403">MSRNTQRSLADSRMRATSFSLAVAAVLLSALGVALSSVWVLGVGAWLLISAVLIELIYRP</sequence>
<evidence type="ECO:0000313" key="2">
    <source>
        <dbReference type="EMBL" id="APY84793.1"/>
    </source>
</evidence>
<organism evidence="3 5">
    <name type="scientific">Streptomyces alfalfae</name>
    <dbReference type="NCBI Taxonomy" id="1642299"/>
    <lineage>
        <taxon>Bacteria</taxon>
        <taxon>Bacillati</taxon>
        <taxon>Actinomycetota</taxon>
        <taxon>Actinomycetes</taxon>
        <taxon>Kitasatosporales</taxon>
        <taxon>Streptomycetaceae</taxon>
        <taxon>Streptomyces</taxon>
    </lineage>
</organism>
<protein>
    <submittedName>
        <fullName evidence="3">Uncharacterized protein</fullName>
    </submittedName>
</protein>
<dbReference type="Proteomes" id="UP000187191">
    <property type="component" value="Chromosome"/>
</dbReference>
<dbReference type="RefSeq" id="WP_062777700.1">
    <property type="nucleotide sequence ID" value="NZ_CP015588.1"/>
</dbReference>
<keyword evidence="4" id="KW-1185">Reference proteome</keyword>
<evidence type="ECO:0000256" key="1">
    <source>
        <dbReference type="SAM" id="Phobius"/>
    </source>
</evidence>
<feature type="transmembrane region" description="Helical" evidence="1">
    <location>
        <begin position="12"/>
        <end position="32"/>
    </location>
</feature>
<keyword evidence="1" id="KW-1133">Transmembrane helix</keyword>
<evidence type="ECO:0000313" key="3">
    <source>
        <dbReference type="EMBL" id="QQC94272.1"/>
    </source>
</evidence>
<reference evidence="3 5" key="2">
    <citation type="submission" date="2020-12" db="EMBL/GenBank/DDBJ databases">
        <title>Identification and biosynthesis of polyene macrolides produced by Streptomyces alfalfae Men-myco-93-63.</title>
        <authorList>
            <person name="Liu D."/>
            <person name="Li Y."/>
            <person name="Liu L."/>
            <person name="Han X."/>
            <person name="Shen F."/>
        </authorList>
    </citation>
    <scope>NUCLEOTIDE SEQUENCE [LARGE SCALE GENOMIC DNA]</scope>
    <source>
        <strain evidence="3 5">Men-myco-93-63</strain>
    </source>
</reference>
<dbReference type="AlphaFoldDB" id="A0A1P8TB13"/>